<dbReference type="AlphaFoldDB" id="A0A7C2V9K9"/>
<dbReference type="EMBL" id="DSGT01000009">
    <property type="protein sequence ID" value="HEW53166.1"/>
    <property type="molecule type" value="Genomic_DNA"/>
</dbReference>
<evidence type="ECO:0000313" key="1">
    <source>
        <dbReference type="EMBL" id="HEW53166.1"/>
    </source>
</evidence>
<gene>
    <name evidence="1" type="ORF">ENO77_03250</name>
</gene>
<organism evidence="1">
    <name type="scientific">Ignisphaera aggregans</name>
    <dbReference type="NCBI Taxonomy" id="334771"/>
    <lineage>
        <taxon>Archaea</taxon>
        <taxon>Thermoproteota</taxon>
        <taxon>Thermoprotei</taxon>
        <taxon>Desulfurococcales</taxon>
        <taxon>Desulfurococcaceae</taxon>
        <taxon>Ignisphaera</taxon>
    </lineage>
</organism>
<proteinExistence type="predicted"/>
<protein>
    <submittedName>
        <fullName evidence="1">Uncharacterized protein</fullName>
    </submittedName>
</protein>
<comment type="caution">
    <text evidence="1">The sequence shown here is derived from an EMBL/GenBank/DDBJ whole genome shotgun (WGS) entry which is preliminary data.</text>
</comment>
<sequence>MSEPIKLIVTGSRPEDIVKCTLIASKVRRYVQRYTNIHILFTPNTRGVSGIAIEDEFFVGCEDEEESIERIIDVISRVITRKRFMDVAVAAGMDSR</sequence>
<accession>A0A7C2V9K9</accession>
<name>A0A7C2V9K9_9CREN</name>
<reference evidence="1" key="1">
    <citation type="journal article" date="2020" name="mSystems">
        <title>Genome- and Community-Level Interaction Insights into Carbon Utilization and Element Cycling Functions of Hydrothermarchaeota in Hydrothermal Sediment.</title>
        <authorList>
            <person name="Zhou Z."/>
            <person name="Liu Y."/>
            <person name="Xu W."/>
            <person name="Pan J."/>
            <person name="Luo Z.H."/>
            <person name="Li M."/>
        </authorList>
    </citation>
    <scope>NUCLEOTIDE SEQUENCE [LARGE SCALE GENOMIC DNA]</scope>
    <source>
        <strain evidence="1">SpSt-16</strain>
    </source>
</reference>